<organism evidence="7 8">
    <name type="scientific">Mycolicibacter heraklionensis</name>
    <dbReference type="NCBI Taxonomy" id="512402"/>
    <lineage>
        <taxon>Bacteria</taxon>
        <taxon>Bacillati</taxon>
        <taxon>Actinomycetota</taxon>
        <taxon>Actinomycetes</taxon>
        <taxon>Mycobacteriales</taxon>
        <taxon>Mycobacteriaceae</taxon>
        <taxon>Mycolicibacter</taxon>
    </lineage>
</organism>
<keyword evidence="3" id="KW-0378">Hydrolase</keyword>
<reference evidence="7" key="1">
    <citation type="submission" date="2021-08" db="EMBL/GenBank/DDBJ databases">
        <title>Whole genome sequencing of non-tuberculosis mycobacteria type-strains.</title>
        <authorList>
            <person name="Igarashi Y."/>
            <person name="Osugi A."/>
            <person name="Mitarai S."/>
        </authorList>
    </citation>
    <scope>NUCLEOTIDE SEQUENCE</scope>
    <source>
        <strain evidence="7">JCM 30995</strain>
    </source>
</reference>
<evidence type="ECO:0000256" key="5">
    <source>
        <dbReference type="ARBA" id="ARBA00023268"/>
    </source>
</evidence>
<evidence type="ECO:0000256" key="2">
    <source>
        <dbReference type="ARBA" id="ARBA00022695"/>
    </source>
</evidence>
<accession>A0A9X7ZFD6</accession>
<keyword evidence="5" id="KW-0511">Multifunctional enzyme</keyword>
<dbReference type="GO" id="GO:0016787">
    <property type="term" value="F:hydrolase activity"/>
    <property type="evidence" value="ECO:0007669"/>
    <property type="project" value="UniProtKB-KW"/>
</dbReference>
<dbReference type="InterPro" id="IPR043519">
    <property type="entry name" value="NT_sf"/>
</dbReference>
<dbReference type="Proteomes" id="UP000825008">
    <property type="component" value="Chromosome"/>
</dbReference>
<dbReference type="InterPro" id="IPR013546">
    <property type="entry name" value="PII_UdlTrfase/GS_AdlTrfase"/>
</dbReference>
<evidence type="ECO:0000256" key="4">
    <source>
        <dbReference type="ARBA" id="ARBA00022842"/>
    </source>
</evidence>
<gene>
    <name evidence="7" type="ORF">K3U94_15105</name>
</gene>
<dbReference type="KEGG" id="mher:K3U94_15105"/>
<feature type="domain" description="PII-uridylyltransferase/Glutamine-synthetase adenylyltransferase" evidence="6">
    <location>
        <begin position="183"/>
        <end position="296"/>
    </location>
</feature>
<name>A0A9X7ZFD6_9MYCO</name>
<keyword evidence="1" id="KW-0808">Transferase</keyword>
<evidence type="ECO:0000313" key="7">
    <source>
        <dbReference type="EMBL" id="QZA06352.1"/>
    </source>
</evidence>
<dbReference type="CDD" id="cd05401">
    <property type="entry name" value="NT_GlnE_GlnD_like"/>
    <property type="match status" value="1"/>
</dbReference>
<dbReference type="Gene3D" id="3.30.460.10">
    <property type="entry name" value="Beta Polymerase, domain 2"/>
    <property type="match status" value="1"/>
</dbReference>
<evidence type="ECO:0000259" key="6">
    <source>
        <dbReference type="Pfam" id="PF08335"/>
    </source>
</evidence>
<dbReference type="Pfam" id="PF08335">
    <property type="entry name" value="GlnD_UR_UTase"/>
    <property type="match status" value="1"/>
</dbReference>
<protein>
    <recommendedName>
        <fullName evidence="6">PII-uridylyltransferase/Glutamine-synthetase adenylyltransferase domain-containing protein</fullName>
    </recommendedName>
</protein>
<keyword evidence="2" id="KW-0548">Nucleotidyltransferase</keyword>
<dbReference type="InterPro" id="IPR010043">
    <property type="entry name" value="UTase/UR"/>
</dbReference>
<evidence type="ECO:0000256" key="1">
    <source>
        <dbReference type="ARBA" id="ARBA00022679"/>
    </source>
</evidence>
<proteinExistence type="predicted"/>
<dbReference type="PANTHER" id="PTHR47320">
    <property type="entry name" value="BIFUNCTIONAL URIDYLYLTRANSFERASE/URIDYLYL-REMOVING ENZYME"/>
    <property type="match status" value="1"/>
</dbReference>
<dbReference type="AlphaFoldDB" id="A0A9X7ZFD6"/>
<evidence type="ECO:0000313" key="8">
    <source>
        <dbReference type="Proteomes" id="UP000825008"/>
    </source>
</evidence>
<dbReference type="EMBL" id="CP080997">
    <property type="protein sequence ID" value="QZA06352.1"/>
    <property type="molecule type" value="Genomic_DNA"/>
</dbReference>
<sequence length="319" mass="34845">MNRGGPTTSPEQRRRSCSATDLVAVRAALRCATSAQWDSVALRQMWRQVHESWLVAKASEIGVVAGSGFAVVATGSLGRRELLPHSDLDLLLVHDGMPADAVRRTAELLWYPLWDANVRLDHSVRTIPQALRVADSDILAALAMLDARHIAGDELLSTRLIAGVRQQWRHRIGIRYGELVDVTHARWQRSGEIAGSAEPDLKCGRGGLRDVQLLDALTAAQGPGRLAVRRPKDRGTSLRGACRTVLDVRTELHRACGRGHDLLSAQYVEEISGALGLGDRYDLAASLFDAAHTISQRVDAELRAAANVWSRRGMSALRV</sequence>
<dbReference type="GO" id="GO:0008773">
    <property type="term" value="F:[protein-PII] uridylyltransferase activity"/>
    <property type="evidence" value="ECO:0007669"/>
    <property type="project" value="InterPro"/>
</dbReference>
<evidence type="ECO:0000256" key="3">
    <source>
        <dbReference type="ARBA" id="ARBA00022801"/>
    </source>
</evidence>
<dbReference type="SUPFAM" id="SSF81301">
    <property type="entry name" value="Nucleotidyltransferase"/>
    <property type="match status" value="1"/>
</dbReference>
<keyword evidence="4" id="KW-0460">Magnesium</keyword>
<dbReference type="PANTHER" id="PTHR47320:SF1">
    <property type="entry name" value="BIFUNCTIONAL URIDYLYLTRANSFERASE_URIDYLYL-REMOVING ENZYME"/>
    <property type="match status" value="1"/>
</dbReference>